<dbReference type="InterPro" id="IPR000433">
    <property type="entry name" value="Znf_ZZ"/>
</dbReference>
<dbReference type="Pfam" id="PF13639">
    <property type="entry name" value="zf-RING_2"/>
    <property type="match status" value="2"/>
</dbReference>
<dbReference type="Proteomes" id="UP000749559">
    <property type="component" value="Unassembled WGS sequence"/>
</dbReference>
<dbReference type="PROSITE" id="PS50135">
    <property type="entry name" value="ZF_ZZ_2"/>
    <property type="match status" value="1"/>
</dbReference>
<reference evidence="2" key="1">
    <citation type="submission" date="2022-03" db="EMBL/GenBank/DDBJ databases">
        <authorList>
            <person name="Martin C."/>
        </authorList>
    </citation>
    <scope>NUCLEOTIDE SEQUENCE</scope>
</reference>
<feature type="compositionally biased region" description="Polar residues" evidence="1">
    <location>
        <begin position="621"/>
        <end position="643"/>
    </location>
</feature>
<dbReference type="InterPro" id="IPR013083">
    <property type="entry name" value="Znf_RING/FYVE/PHD"/>
</dbReference>
<dbReference type="SMART" id="SM00291">
    <property type="entry name" value="ZnF_ZZ"/>
    <property type="match status" value="1"/>
</dbReference>
<dbReference type="InterPro" id="IPR001841">
    <property type="entry name" value="Znf_RING"/>
</dbReference>
<feature type="region of interest" description="Disordered" evidence="1">
    <location>
        <begin position="619"/>
        <end position="643"/>
    </location>
</feature>
<dbReference type="AlphaFoldDB" id="A0A8J1UFG4"/>
<feature type="region of interest" description="Disordered" evidence="1">
    <location>
        <begin position="408"/>
        <end position="432"/>
    </location>
</feature>
<dbReference type="CDD" id="cd16494">
    <property type="entry name" value="RING-CH-C4HC3_ZSWM2"/>
    <property type="match status" value="1"/>
</dbReference>
<keyword evidence="3" id="KW-1185">Reference proteome</keyword>
<dbReference type="PANTHER" id="PTHR21540">
    <property type="entry name" value="RING FINGER AND SWIM DOMAIN-CONTAINING PROTEIN 2"/>
    <property type="match status" value="1"/>
</dbReference>
<feature type="region of interest" description="Disordered" evidence="1">
    <location>
        <begin position="514"/>
        <end position="602"/>
    </location>
</feature>
<dbReference type="SMART" id="SM00184">
    <property type="entry name" value="RING"/>
    <property type="match status" value="2"/>
</dbReference>
<sequence length="668" mass="74064">MSRSVAWRRVISDTASWRQDEANNATIYILREIGPTGFLLKEDGERKKFKVLLGDPHSCTCPVFMKEKDICKHICWVLLKKFRIPRTNPVTWQLGLVEREINEILRGILAKQRPKTTVSKPTVSGTQEIDGRPVLEQREISEDDVCPICQDELLEKKEAVTYCKFGCGNSVHIKCMKVWAEHQKTQGKTNVECPFCREDFGPIEILRKEYATANTRTTRSEKVDLHLGVTCDVCQVCPIVGKCFKCNMCNNSHMCQQCYSAGGNHPPNHTFVFRQKCTQRWRTAVKPSGMALPHAVVNNLMTRDISDNDYDMLLQLDNPSSNQPSNIPEEVIQNLPTERVREGGRLLAPGEQCRVCLRSYSVGQYVKRLPCRHRFHKDCIDNWLLHEHATCPLDGQMVWNPVTSQLVSDRPRQRVTNQQQNQSPAATSEQSSLQLEIPGIGVAQMNGGAQSIQRRGILPRGKLQQQGAVSPADGSTLQPGFALSGTAINSTNTEAAPAIMNSPLRMGHVTLSKRPPVSQRGIHDSSPVAPSIPLPSNETLVVGTGRNSAPSSRLNAQRSDSDNETGRRKGRAGLQQGVRRARSSSASRANRSTPTAPDLHIGDVNSEIAIPLASVVPQRKLPNSTTKRTIKPSSTTKRTNTQHVPIGDIALTGSQMSQLTLQDCYDVT</sequence>
<evidence type="ECO:0000313" key="2">
    <source>
        <dbReference type="EMBL" id="CAH1788801.1"/>
    </source>
</evidence>
<dbReference type="InterPro" id="IPR043145">
    <property type="entry name" value="Znf_ZZ_sf"/>
</dbReference>
<feature type="compositionally biased region" description="Polar residues" evidence="1">
    <location>
        <begin position="534"/>
        <end position="558"/>
    </location>
</feature>
<proteinExistence type="predicted"/>
<evidence type="ECO:0000256" key="1">
    <source>
        <dbReference type="SAM" id="MobiDB-lite"/>
    </source>
</evidence>
<dbReference type="GO" id="GO:0061630">
    <property type="term" value="F:ubiquitin protein ligase activity"/>
    <property type="evidence" value="ECO:0007669"/>
    <property type="project" value="InterPro"/>
</dbReference>
<dbReference type="Gene3D" id="3.30.60.90">
    <property type="match status" value="1"/>
</dbReference>
<dbReference type="CDD" id="cd16486">
    <property type="entry name" value="mRING-H2-C3H2C2D_ZSWM2"/>
    <property type="match status" value="1"/>
</dbReference>
<dbReference type="Pfam" id="PF04434">
    <property type="entry name" value="SWIM"/>
    <property type="match status" value="1"/>
</dbReference>
<dbReference type="PANTHER" id="PTHR21540:SF3">
    <property type="entry name" value="E3 UBIQUITIN-PROTEIN LIGASE ZSWIM2"/>
    <property type="match status" value="1"/>
</dbReference>
<name>A0A8J1UFG4_OWEFU</name>
<dbReference type="SUPFAM" id="SSF57850">
    <property type="entry name" value="RING/U-box"/>
    <property type="match status" value="3"/>
</dbReference>
<evidence type="ECO:0000313" key="3">
    <source>
        <dbReference type="Proteomes" id="UP000749559"/>
    </source>
</evidence>
<dbReference type="InterPro" id="IPR007527">
    <property type="entry name" value="Znf_SWIM"/>
</dbReference>
<gene>
    <name evidence="2" type="ORF">OFUS_LOCUS14264</name>
</gene>
<comment type="caution">
    <text evidence="2">The sequence shown here is derived from an EMBL/GenBank/DDBJ whole genome shotgun (WGS) entry which is preliminary data.</text>
</comment>
<dbReference type="PROSITE" id="PS50089">
    <property type="entry name" value="ZF_RING_2"/>
    <property type="match status" value="2"/>
</dbReference>
<dbReference type="GO" id="GO:0008270">
    <property type="term" value="F:zinc ion binding"/>
    <property type="evidence" value="ECO:0007669"/>
    <property type="project" value="InterPro"/>
</dbReference>
<dbReference type="OrthoDB" id="8062037at2759"/>
<protein>
    <submittedName>
        <fullName evidence="2">Uncharacterized protein</fullName>
    </submittedName>
</protein>
<feature type="compositionally biased region" description="Low complexity" evidence="1">
    <location>
        <begin position="583"/>
        <end position="592"/>
    </location>
</feature>
<accession>A0A8J1UFG4</accession>
<dbReference type="PROSITE" id="PS50966">
    <property type="entry name" value="ZF_SWIM"/>
    <property type="match status" value="1"/>
</dbReference>
<feature type="compositionally biased region" description="Polar residues" evidence="1">
    <location>
        <begin position="414"/>
        <end position="432"/>
    </location>
</feature>
<organism evidence="2 3">
    <name type="scientific">Owenia fusiformis</name>
    <name type="common">Polychaete worm</name>
    <dbReference type="NCBI Taxonomy" id="6347"/>
    <lineage>
        <taxon>Eukaryota</taxon>
        <taxon>Metazoa</taxon>
        <taxon>Spiralia</taxon>
        <taxon>Lophotrochozoa</taxon>
        <taxon>Annelida</taxon>
        <taxon>Polychaeta</taxon>
        <taxon>Sedentaria</taxon>
        <taxon>Canalipalpata</taxon>
        <taxon>Sabellida</taxon>
        <taxon>Oweniida</taxon>
        <taxon>Oweniidae</taxon>
        <taxon>Owenia</taxon>
    </lineage>
</organism>
<dbReference type="Pfam" id="PF00569">
    <property type="entry name" value="ZZ"/>
    <property type="match status" value="1"/>
</dbReference>
<dbReference type="Gene3D" id="3.30.40.10">
    <property type="entry name" value="Zinc/RING finger domain, C3HC4 (zinc finger)"/>
    <property type="match status" value="2"/>
</dbReference>
<dbReference type="EMBL" id="CAIIXF020000007">
    <property type="protein sequence ID" value="CAH1788801.1"/>
    <property type="molecule type" value="Genomic_DNA"/>
</dbReference>
<dbReference type="InterPro" id="IPR039903">
    <property type="entry name" value="Zswim2"/>
</dbReference>